<dbReference type="AlphaFoldDB" id="A0AAV4TMV0"/>
<name>A0AAV4TMV0_CAEEX</name>
<gene>
    <name evidence="2" type="ORF">CEXT_722481</name>
</gene>
<protein>
    <submittedName>
        <fullName evidence="2">Uncharacterized protein</fullName>
    </submittedName>
</protein>
<proteinExistence type="predicted"/>
<evidence type="ECO:0000256" key="1">
    <source>
        <dbReference type="SAM" id="MobiDB-lite"/>
    </source>
</evidence>
<comment type="caution">
    <text evidence="2">The sequence shown here is derived from an EMBL/GenBank/DDBJ whole genome shotgun (WGS) entry which is preliminary data.</text>
</comment>
<dbReference type="Proteomes" id="UP001054945">
    <property type="component" value="Unassembled WGS sequence"/>
</dbReference>
<dbReference type="EMBL" id="BPLR01011485">
    <property type="protein sequence ID" value="GIY46821.1"/>
    <property type="molecule type" value="Genomic_DNA"/>
</dbReference>
<evidence type="ECO:0000313" key="3">
    <source>
        <dbReference type="Proteomes" id="UP001054945"/>
    </source>
</evidence>
<evidence type="ECO:0000313" key="2">
    <source>
        <dbReference type="EMBL" id="GIY46821.1"/>
    </source>
</evidence>
<feature type="region of interest" description="Disordered" evidence="1">
    <location>
        <begin position="1"/>
        <end position="26"/>
    </location>
</feature>
<feature type="non-terminal residue" evidence="2">
    <location>
        <position position="1"/>
    </location>
</feature>
<reference evidence="2 3" key="1">
    <citation type="submission" date="2021-06" db="EMBL/GenBank/DDBJ databases">
        <title>Caerostris extrusa draft genome.</title>
        <authorList>
            <person name="Kono N."/>
            <person name="Arakawa K."/>
        </authorList>
    </citation>
    <scope>NUCLEOTIDE SEQUENCE [LARGE SCALE GENOMIC DNA]</scope>
</reference>
<organism evidence="2 3">
    <name type="scientific">Caerostris extrusa</name>
    <name type="common">Bark spider</name>
    <name type="synonym">Caerostris bankana</name>
    <dbReference type="NCBI Taxonomy" id="172846"/>
    <lineage>
        <taxon>Eukaryota</taxon>
        <taxon>Metazoa</taxon>
        <taxon>Ecdysozoa</taxon>
        <taxon>Arthropoda</taxon>
        <taxon>Chelicerata</taxon>
        <taxon>Arachnida</taxon>
        <taxon>Araneae</taxon>
        <taxon>Araneomorphae</taxon>
        <taxon>Entelegynae</taxon>
        <taxon>Araneoidea</taxon>
        <taxon>Araneidae</taxon>
        <taxon>Caerostris</taxon>
    </lineage>
</organism>
<accession>A0AAV4TMV0</accession>
<sequence length="396" mass="45376">VEKRREQQYPPKMRPKQNENKRQTTSQKINNLKTQYLQEQHVNKSATSSIDTSVDNVKISENLTDRFYSDETSEFSKEISSELYENINHLESIQDINFNNTSFLWNSNFEDIISESLPESSTAFTAANQSELTNHVLTHPNQINPSCVATSPIDTSVDNVKISENLTDRFYSDETSEFSKEISSELYQNINHLESIQDINFNNTSFLWNSNFEDLISESLPESSTAFTAANQSELTNHVLTHPNQINPSCVATSPIDTSVDNVKISENLTDRFYSDETSEFSKEISSELYQNINHLESIQDINFNNTSFLWNSNFEDLISESLPESSTAFTAANQSELTNHVLTHPNQINPSCVSKEYDSFTSDSLNTIEEWNQSDWNELNQFLERELLNSYSYNK</sequence>
<keyword evidence="3" id="KW-1185">Reference proteome</keyword>